<feature type="signal peptide" evidence="1">
    <location>
        <begin position="1"/>
        <end position="25"/>
    </location>
</feature>
<sequence length="324" mass="33988">MMKAFLHVCISLTTILLAAAPSAQAQQAVPNGTMETWQTRNGGDVPQSWLTTDDVLAAAGIPSLLNTGTVSKSTDHQGGSFAAKLETKTTILSALLGPVPGILLLGSKLKPVTFTDLASAAASINGFGGLPYTSRPTRLQFSYKLTGTTAATDSAFVLIVLTRTVNRVPLIVGDTILLLKPTATYSLTDLPIRYRRTDTPDTLRIAFASGVAVKRTAGTALFVDDITLTGTVTAAKNSQLEAALSVYPNPSAAGEFRLTSPTALGVATAPFTVTDPMGRVVRQEERALNTSGGRTIDLRGQPAGLYLLHLSTPAGPLTRKLLIQ</sequence>
<gene>
    <name evidence="3" type="ORF">FHG12_14300</name>
</gene>
<dbReference type="EMBL" id="CP040896">
    <property type="protein sequence ID" value="QDA61199.1"/>
    <property type="molecule type" value="Genomic_DNA"/>
</dbReference>
<feature type="domain" description="Secretion system C-terminal sorting" evidence="2">
    <location>
        <begin position="246"/>
        <end position="323"/>
    </location>
</feature>
<dbReference type="Proteomes" id="UP000305398">
    <property type="component" value="Chromosome"/>
</dbReference>
<keyword evidence="4" id="KW-1185">Reference proteome</keyword>
<dbReference type="RefSeq" id="WP_139516373.1">
    <property type="nucleotide sequence ID" value="NZ_CP040896.1"/>
</dbReference>
<accession>A0A5B8A231</accession>
<evidence type="ECO:0000256" key="1">
    <source>
        <dbReference type="SAM" id="SignalP"/>
    </source>
</evidence>
<keyword evidence="1" id="KW-0732">Signal</keyword>
<protein>
    <submittedName>
        <fullName evidence="3">T9SS type A sorting domain-containing protein</fullName>
    </submittedName>
</protein>
<organism evidence="3 4">
    <name type="scientific">Hymenobacter jejuensis</name>
    <dbReference type="NCBI Taxonomy" id="2502781"/>
    <lineage>
        <taxon>Bacteria</taxon>
        <taxon>Pseudomonadati</taxon>
        <taxon>Bacteroidota</taxon>
        <taxon>Cytophagia</taxon>
        <taxon>Cytophagales</taxon>
        <taxon>Hymenobacteraceae</taxon>
        <taxon>Hymenobacter</taxon>
    </lineage>
</organism>
<feature type="chain" id="PRO_5022707677" evidence="1">
    <location>
        <begin position="26"/>
        <end position="324"/>
    </location>
</feature>
<dbReference type="NCBIfam" id="TIGR04183">
    <property type="entry name" value="Por_Secre_tail"/>
    <property type="match status" value="1"/>
</dbReference>
<evidence type="ECO:0000259" key="2">
    <source>
        <dbReference type="Pfam" id="PF18962"/>
    </source>
</evidence>
<dbReference type="InterPro" id="IPR038653">
    <property type="entry name" value="Put_CMD_sf"/>
</dbReference>
<name>A0A5B8A231_9BACT</name>
<proteinExistence type="predicted"/>
<reference evidence="3 4" key="1">
    <citation type="submission" date="2019-06" db="EMBL/GenBank/DDBJ databases">
        <authorList>
            <person name="Srinivasan S."/>
        </authorList>
    </citation>
    <scope>NUCLEOTIDE SEQUENCE [LARGE SCALE GENOMIC DNA]</scope>
    <source>
        <strain evidence="3 4">17J68-5</strain>
    </source>
</reference>
<dbReference type="AlphaFoldDB" id="A0A5B8A231"/>
<dbReference type="InterPro" id="IPR026444">
    <property type="entry name" value="Secre_tail"/>
</dbReference>
<dbReference type="KEGG" id="hyj:FHG12_14300"/>
<evidence type="ECO:0000313" key="4">
    <source>
        <dbReference type="Proteomes" id="UP000305398"/>
    </source>
</evidence>
<evidence type="ECO:0000313" key="3">
    <source>
        <dbReference type="EMBL" id="QDA61199.1"/>
    </source>
</evidence>
<dbReference type="Gene3D" id="2.60.120.890">
    <property type="entry name" value="BT2081, beta-jelly-roll domain"/>
    <property type="match status" value="1"/>
</dbReference>
<dbReference type="OrthoDB" id="640949at2"/>
<dbReference type="Pfam" id="PF18962">
    <property type="entry name" value="Por_Secre_tail"/>
    <property type="match status" value="1"/>
</dbReference>